<feature type="region of interest" description="Disordered" evidence="1">
    <location>
        <begin position="80"/>
        <end position="110"/>
    </location>
</feature>
<sequence>MKRSGENEKQIKDALKQMPKIESNVDKDTLFQRVSSEINGPAGLRKHKRFAFIPVISTIMAIGLVLLLIPTINNSMIQNTNDSSADQAMDNHSSLERSGHDEESSNDAHIMQDKKSFDAANNEAGMMNKESDSLIVQPSDGDKMVIHGAVGDLQGQYIIPISLVVPESSNRMTYINKLDSYLQESKWGVNNYMFSDITFRIDDDNHQVNVKLPKDFSLQGSLNAAMFEDQLAVMFRPYGINKAVFKKQVNLGKIGKVKQLPLRSKKVIYKKYHAAENKRKFLAQIPINEQADFSQALAEMKKDEEPFNIYETIPKQANLSVETNGSRLEIAFSNGDRIIADQKVITMIDAILMTAKNFGYKEVLFSNTGNDTVGPYDLTKPINVPLGANPVTPDS</sequence>
<keyword evidence="2" id="KW-1133">Transmembrane helix</keyword>
<evidence type="ECO:0000313" key="4">
    <source>
        <dbReference type="Proteomes" id="UP000306980"/>
    </source>
</evidence>
<proteinExistence type="predicted"/>
<dbReference type="AlphaFoldDB" id="A0A5S3QFX0"/>
<evidence type="ECO:0000313" key="3">
    <source>
        <dbReference type="EMBL" id="TMN20707.1"/>
    </source>
</evidence>
<gene>
    <name evidence="3" type="ORF">FFL34_00215</name>
</gene>
<reference evidence="3 4" key="1">
    <citation type="submission" date="2019-05" db="EMBL/GenBank/DDBJ databases">
        <title>Genomic analysis of Lentibacillus sp. NKC220-2.</title>
        <authorList>
            <person name="Oh Y.J."/>
        </authorList>
    </citation>
    <scope>NUCLEOTIDE SEQUENCE [LARGE SCALE GENOMIC DNA]</scope>
    <source>
        <strain evidence="3 4">NKC220-2</strain>
    </source>
</reference>
<organism evidence="3 4">
    <name type="scientific">Lentibacillus cibarius</name>
    <dbReference type="NCBI Taxonomy" id="2583219"/>
    <lineage>
        <taxon>Bacteria</taxon>
        <taxon>Bacillati</taxon>
        <taxon>Bacillota</taxon>
        <taxon>Bacilli</taxon>
        <taxon>Bacillales</taxon>
        <taxon>Bacillaceae</taxon>
        <taxon>Lentibacillus</taxon>
    </lineage>
</organism>
<dbReference type="OrthoDB" id="2965336at2"/>
<comment type="caution">
    <text evidence="3">The sequence shown here is derived from an EMBL/GenBank/DDBJ whole genome shotgun (WGS) entry which is preliminary data.</text>
</comment>
<protein>
    <recommendedName>
        <fullName evidence="5">GerMN domain-containing protein</fullName>
    </recommendedName>
</protein>
<feature type="transmembrane region" description="Helical" evidence="2">
    <location>
        <begin position="50"/>
        <end position="69"/>
    </location>
</feature>
<keyword evidence="2" id="KW-0472">Membrane</keyword>
<dbReference type="RefSeq" id="WP_138600269.1">
    <property type="nucleotide sequence ID" value="NZ_VCIA01000001.1"/>
</dbReference>
<evidence type="ECO:0000256" key="1">
    <source>
        <dbReference type="SAM" id="MobiDB-lite"/>
    </source>
</evidence>
<feature type="compositionally biased region" description="Basic and acidic residues" evidence="1">
    <location>
        <begin position="93"/>
        <end position="103"/>
    </location>
</feature>
<keyword evidence="2" id="KW-0812">Transmembrane</keyword>
<evidence type="ECO:0000256" key="2">
    <source>
        <dbReference type="SAM" id="Phobius"/>
    </source>
</evidence>
<dbReference type="EMBL" id="VCIA01000001">
    <property type="protein sequence ID" value="TMN20707.1"/>
    <property type="molecule type" value="Genomic_DNA"/>
</dbReference>
<name>A0A5S3QFX0_9BACI</name>
<dbReference type="Proteomes" id="UP000306980">
    <property type="component" value="Unassembled WGS sequence"/>
</dbReference>
<evidence type="ECO:0008006" key="5">
    <source>
        <dbReference type="Google" id="ProtNLM"/>
    </source>
</evidence>
<accession>A0A5S3QFX0</accession>
<feature type="compositionally biased region" description="Polar residues" evidence="1">
    <location>
        <begin position="80"/>
        <end position="92"/>
    </location>
</feature>